<dbReference type="GO" id="GO:0008094">
    <property type="term" value="F:ATP-dependent activity, acting on DNA"/>
    <property type="evidence" value="ECO:0007669"/>
    <property type="project" value="TreeGrafter"/>
</dbReference>
<dbReference type="InterPro" id="IPR001841">
    <property type="entry name" value="Znf_RING"/>
</dbReference>
<dbReference type="InterPro" id="IPR000330">
    <property type="entry name" value="SNF2_N"/>
</dbReference>
<feature type="compositionally biased region" description="Acidic residues" evidence="10">
    <location>
        <begin position="1195"/>
        <end position="1212"/>
    </location>
</feature>
<dbReference type="CDD" id="cd18793">
    <property type="entry name" value="SF2_C_SNF"/>
    <property type="match status" value="1"/>
</dbReference>
<dbReference type="GO" id="GO:0005524">
    <property type="term" value="F:ATP binding"/>
    <property type="evidence" value="ECO:0007669"/>
    <property type="project" value="UniProtKB-KW"/>
</dbReference>
<dbReference type="GO" id="GO:0004386">
    <property type="term" value="F:helicase activity"/>
    <property type="evidence" value="ECO:0007669"/>
    <property type="project" value="UniProtKB-KW"/>
</dbReference>
<sequence>MAVSNERIGLQVILTLRWILFTLALRLQVSDPDTKCFPQINRKSTPRAIPNKVMDTTKIMGIAAQQLRHFPGASWSIPNSYVTALTKHASAYPNDLNFIVTLQPGQAYGAVYCLETDCRGTIIKLAKAAGGDGGLKDGFGTFFEYQKHIRTSEGHVRSRLQRMHGASASGVRPSDPVQNPSLSQPKPRPSGDSLLSALDNSLGGRPRAAPSVTRASVPVLSSSVPHKRHSDTFDNLVNARSSLNGPSQPLLPVRTGGQGHAPPASVPSVNADNAAAVENIRLQITAYDNWIRANEPTLRSLQSSKKKFTKLQSQRRDSLEAALASTKHAKAVAMARLATLQSFAPVPRSGAVKLEAANYVKKEYVTDHLDIKPEVKPNTTPHVQHSVVASRHGPSGRDIDIKPEVKSSTTPHVQHSVVASRHGPSGHDIDLKPDVKPNTTPHVQHDVVASRYGPSGHDIDLKPERRASFGDIAGPPQALAPKARASLPGYGVFSVTPDHLDELAESEEDNDALAFRLAKTIRREGGGMDDFILAMAGSTFDHNAKIEDGLKKLELPDINTHLPGMAIKLLPHQVLGVAWMLDREKHTYDYCILPFLLRPLKLFLRRVRANPEIVRSWKNVKSFGPNIYSIAVNHSIIILLSIVSRPIWWIDSIALMTQNLSDDPARKTTLIGPLTFSCYTLDVSKPPLVVAPLALLSQWKAEIESRTDGDLFKVLIYHGSRDKKPRKKSSLQKYDVVLTTFHTLASEVPNYEKMEKEKTRRKTDDFIEFEEDDEQKAKKPGLLMAVPWYRIVLDEAQNIRNRQTHISISVAELDSTYRWCLTGTPITNSLADSYAMFRFLRIRPWNDWTDFREQIYQWERRNPAYASRKLQAIWQVTMLRRKKDSFLDGKPLVQLPSRTVYDDELSFGPEERSIYDFVSHRAQCIFNRFLRAGTVLKNYAHVLIMLLRLRQICVHPCLIEEGQLDVFRTPEEIHSMKDREALNEGQSRVQPFYGIFSNQDNILQSSVSIDATTEDGACPVCFEPLGHEAVVTQCLHSFCDECLDKVLAVPHVDDVNDANKYKANERPCPTCRGPISRAHAYKRAAFEPVQKLQNDTNSDDEDEQPHASSSRKRKVEGNQPSTPAKSKVNSSNGDMDSPAVRQVGKRQSQPRKTKAVKRPIIFSDVEDSDDSMDDFIVYSDEESMTRSRRDRLFKEDDDTEGSQAEETDDDDDSNRFVPSSAPVDKKSVKLPPPNSLASFLPSTKMKAMMDLLKRWREEAPNDKVMVISQWTSVLELCSAYLDENRFRHVIFEGKLSIAQRNERVAKFMGDPRVTVMLMSLKAGGVGLNLTAASRVINLDLAWSNAVENQAFDRVHRLGQQKPVHIHRLIIANTVEARVLQLQSRKQSLADGSLGEGTGERIGRLSIRELANLFGLDPHGRVLPPAPEPIPKK</sequence>
<reference evidence="15" key="1">
    <citation type="journal article" date="2020" name="Nat. Commun.">
        <title>Large-scale genome sequencing of mycorrhizal fungi provides insights into the early evolution of symbiotic traits.</title>
        <authorList>
            <person name="Miyauchi S."/>
            <person name="Kiss E."/>
            <person name="Kuo A."/>
            <person name="Drula E."/>
            <person name="Kohler A."/>
            <person name="Sanchez-Garcia M."/>
            <person name="Morin E."/>
            <person name="Andreopoulos B."/>
            <person name="Barry K.W."/>
            <person name="Bonito G."/>
            <person name="Buee M."/>
            <person name="Carver A."/>
            <person name="Chen C."/>
            <person name="Cichocki N."/>
            <person name="Clum A."/>
            <person name="Culley D."/>
            <person name="Crous P.W."/>
            <person name="Fauchery L."/>
            <person name="Girlanda M."/>
            <person name="Hayes R.D."/>
            <person name="Keri Z."/>
            <person name="LaButti K."/>
            <person name="Lipzen A."/>
            <person name="Lombard V."/>
            <person name="Magnuson J."/>
            <person name="Maillard F."/>
            <person name="Murat C."/>
            <person name="Nolan M."/>
            <person name="Ohm R.A."/>
            <person name="Pangilinan J."/>
            <person name="Pereira M.F."/>
            <person name="Perotto S."/>
            <person name="Peter M."/>
            <person name="Pfister S."/>
            <person name="Riley R."/>
            <person name="Sitrit Y."/>
            <person name="Stielow J.B."/>
            <person name="Szollosi G."/>
            <person name="Zifcakova L."/>
            <person name="Stursova M."/>
            <person name="Spatafora J.W."/>
            <person name="Tedersoo L."/>
            <person name="Vaario L.M."/>
            <person name="Yamada A."/>
            <person name="Yan M."/>
            <person name="Wang P."/>
            <person name="Xu J."/>
            <person name="Bruns T."/>
            <person name="Baldrian P."/>
            <person name="Vilgalys R."/>
            <person name="Dunand C."/>
            <person name="Henrissat B."/>
            <person name="Grigoriev I.V."/>
            <person name="Hibbett D."/>
            <person name="Nagy L.G."/>
            <person name="Martin F.M."/>
        </authorList>
    </citation>
    <scope>NUCLEOTIDE SEQUENCE</scope>
    <source>
        <strain evidence="15">UP504</strain>
    </source>
</reference>
<comment type="similarity">
    <text evidence="1">Belongs to the SNF2/RAD54 helicase family.</text>
</comment>
<feature type="compositionally biased region" description="Basic and acidic residues" evidence="10">
    <location>
        <begin position="395"/>
        <end position="405"/>
    </location>
</feature>
<organism evidence="15 16">
    <name type="scientific">Hydnum rufescens UP504</name>
    <dbReference type="NCBI Taxonomy" id="1448309"/>
    <lineage>
        <taxon>Eukaryota</taxon>
        <taxon>Fungi</taxon>
        <taxon>Dikarya</taxon>
        <taxon>Basidiomycota</taxon>
        <taxon>Agaricomycotina</taxon>
        <taxon>Agaricomycetes</taxon>
        <taxon>Cantharellales</taxon>
        <taxon>Hydnaceae</taxon>
        <taxon>Hydnum</taxon>
    </lineage>
</organism>
<dbReference type="Gene3D" id="3.40.50.10810">
    <property type="entry name" value="Tandem AAA-ATPase domain"/>
    <property type="match status" value="1"/>
</dbReference>
<dbReference type="Gene3D" id="3.30.40.10">
    <property type="entry name" value="Zinc/RING finger domain, C3HC4 (zinc finger)"/>
    <property type="match status" value="1"/>
</dbReference>
<dbReference type="SUPFAM" id="SSF57850">
    <property type="entry name" value="RING/U-box"/>
    <property type="match status" value="1"/>
</dbReference>
<evidence type="ECO:0000259" key="14">
    <source>
        <dbReference type="PROSITE" id="PS51194"/>
    </source>
</evidence>
<dbReference type="InterPro" id="IPR050628">
    <property type="entry name" value="SNF2_RAD54_helicase_TF"/>
</dbReference>
<dbReference type="InterPro" id="IPR027417">
    <property type="entry name" value="P-loop_NTPase"/>
</dbReference>
<dbReference type="PROSITE" id="PS00518">
    <property type="entry name" value="ZF_RING_1"/>
    <property type="match status" value="1"/>
</dbReference>
<evidence type="ECO:0000313" key="16">
    <source>
        <dbReference type="Proteomes" id="UP000886523"/>
    </source>
</evidence>
<feature type="region of interest" description="Disordered" evidence="10">
    <location>
        <begin position="1087"/>
        <end position="1157"/>
    </location>
</feature>
<keyword evidence="4 9" id="KW-0863">Zinc-finger</keyword>
<feature type="region of interest" description="Disordered" evidence="10">
    <location>
        <begin position="161"/>
        <end position="219"/>
    </location>
</feature>
<feature type="domain" description="RING-type" evidence="12">
    <location>
        <begin position="1018"/>
        <end position="1072"/>
    </location>
</feature>
<keyword evidence="11" id="KW-0732">Signal</keyword>
<comment type="caution">
    <text evidence="15">The sequence shown here is derived from an EMBL/GenBank/DDBJ whole genome shotgun (WGS) entry which is preliminary data.</text>
</comment>
<dbReference type="SMART" id="SM00487">
    <property type="entry name" value="DEXDc"/>
    <property type="match status" value="1"/>
</dbReference>
<dbReference type="SUPFAM" id="SSF52540">
    <property type="entry name" value="P-loop containing nucleoside triphosphate hydrolases"/>
    <property type="match status" value="2"/>
</dbReference>
<feature type="domain" description="Helicase C-terminal" evidence="14">
    <location>
        <begin position="1247"/>
        <end position="1405"/>
    </location>
</feature>
<feature type="region of interest" description="Disordered" evidence="10">
    <location>
        <begin position="1186"/>
        <end position="1234"/>
    </location>
</feature>
<keyword evidence="16" id="KW-1185">Reference proteome</keyword>
<dbReference type="GO" id="GO:0005737">
    <property type="term" value="C:cytoplasm"/>
    <property type="evidence" value="ECO:0007669"/>
    <property type="project" value="TreeGrafter"/>
</dbReference>
<dbReference type="InterPro" id="IPR049730">
    <property type="entry name" value="SNF2/RAD54-like_C"/>
</dbReference>
<feature type="chain" id="PRO_5040147088" evidence="11">
    <location>
        <begin position="25"/>
        <end position="1432"/>
    </location>
</feature>
<evidence type="ECO:0000256" key="4">
    <source>
        <dbReference type="ARBA" id="ARBA00022771"/>
    </source>
</evidence>
<dbReference type="PANTHER" id="PTHR45626">
    <property type="entry name" value="TRANSCRIPTION TERMINATION FACTOR 2-RELATED"/>
    <property type="match status" value="1"/>
</dbReference>
<evidence type="ECO:0000256" key="8">
    <source>
        <dbReference type="ARBA" id="ARBA00022840"/>
    </source>
</evidence>
<dbReference type="GO" id="GO:0005634">
    <property type="term" value="C:nucleus"/>
    <property type="evidence" value="ECO:0007669"/>
    <property type="project" value="TreeGrafter"/>
</dbReference>
<dbReference type="Proteomes" id="UP000886523">
    <property type="component" value="Unassembled WGS sequence"/>
</dbReference>
<dbReference type="InterPro" id="IPR038718">
    <property type="entry name" value="SNF2-like_sf"/>
</dbReference>
<accession>A0A9P6B4W1</accession>
<dbReference type="InterPro" id="IPR013083">
    <property type="entry name" value="Znf_RING/FYVE/PHD"/>
</dbReference>
<dbReference type="OrthoDB" id="423559at2759"/>
<dbReference type="Pfam" id="PF00271">
    <property type="entry name" value="Helicase_C"/>
    <property type="match status" value="1"/>
</dbReference>
<evidence type="ECO:0000256" key="1">
    <source>
        <dbReference type="ARBA" id="ARBA00007025"/>
    </source>
</evidence>
<dbReference type="GO" id="GO:0008270">
    <property type="term" value="F:zinc ion binding"/>
    <property type="evidence" value="ECO:0007669"/>
    <property type="project" value="UniProtKB-KW"/>
</dbReference>
<dbReference type="PANTHER" id="PTHR45626:SF16">
    <property type="entry name" value="ATP-DEPENDENT HELICASE ULS1"/>
    <property type="match status" value="1"/>
</dbReference>
<protein>
    <submittedName>
        <fullName evidence="15">Uncharacterized protein</fullName>
    </submittedName>
</protein>
<evidence type="ECO:0000259" key="13">
    <source>
        <dbReference type="PROSITE" id="PS51192"/>
    </source>
</evidence>
<evidence type="ECO:0000256" key="11">
    <source>
        <dbReference type="SAM" id="SignalP"/>
    </source>
</evidence>
<dbReference type="GO" id="GO:0000724">
    <property type="term" value="P:double-strand break repair via homologous recombination"/>
    <property type="evidence" value="ECO:0007669"/>
    <property type="project" value="TreeGrafter"/>
</dbReference>
<keyword evidence="3" id="KW-0547">Nucleotide-binding</keyword>
<keyword evidence="8" id="KW-0067">ATP-binding</keyword>
<keyword evidence="5" id="KW-0378">Hydrolase</keyword>
<dbReference type="SMART" id="SM00490">
    <property type="entry name" value="HELICc"/>
    <property type="match status" value="1"/>
</dbReference>
<dbReference type="Pfam" id="PF00176">
    <property type="entry name" value="SNF2-rel_dom"/>
    <property type="match status" value="1"/>
</dbReference>
<feature type="compositionally biased region" description="Polar residues" evidence="10">
    <location>
        <begin position="1118"/>
        <end position="1134"/>
    </location>
</feature>
<evidence type="ECO:0000256" key="9">
    <source>
        <dbReference type="PROSITE-ProRule" id="PRU00175"/>
    </source>
</evidence>
<dbReference type="InterPro" id="IPR001650">
    <property type="entry name" value="Helicase_C-like"/>
</dbReference>
<feature type="domain" description="Helicase ATP-binding" evidence="13">
    <location>
        <begin position="653"/>
        <end position="843"/>
    </location>
</feature>
<keyword evidence="7" id="KW-0862">Zinc</keyword>
<dbReference type="Pfam" id="PF14634">
    <property type="entry name" value="zf-RING_5"/>
    <property type="match status" value="1"/>
</dbReference>
<dbReference type="InterPro" id="IPR017907">
    <property type="entry name" value="Znf_RING_CS"/>
</dbReference>
<dbReference type="EMBL" id="MU128929">
    <property type="protein sequence ID" value="KAF9517774.1"/>
    <property type="molecule type" value="Genomic_DNA"/>
</dbReference>
<keyword evidence="6" id="KW-0347">Helicase</keyword>
<dbReference type="PROSITE" id="PS50089">
    <property type="entry name" value="ZF_RING_2"/>
    <property type="match status" value="1"/>
</dbReference>
<dbReference type="PROSITE" id="PS51194">
    <property type="entry name" value="HELICASE_CTER"/>
    <property type="match status" value="1"/>
</dbReference>
<dbReference type="PROSITE" id="PS51192">
    <property type="entry name" value="HELICASE_ATP_BIND_1"/>
    <property type="match status" value="1"/>
</dbReference>
<proteinExistence type="inferred from homology"/>
<dbReference type="CDD" id="cd18008">
    <property type="entry name" value="DEXDc_SHPRH-like"/>
    <property type="match status" value="1"/>
</dbReference>
<evidence type="ECO:0000256" key="2">
    <source>
        <dbReference type="ARBA" id="ARBA00022723"/>
    </source>
</evidence>
<evidence type="ECO:0000256" key="3">
    <source>
        <dbReference type="ARBA" id="ARBA00022741"/>
    </source>
</evidence>
<feature type="compositionally biased region" description="Basic residues" evidence="10">
    <location>
        <begin position="1148"/>
        <end position="1157"/>
    </location>
</feature>
<evidence type="ECO:0000313" key="15">
    <source>
        <dbReference type="EMBL" id="KAF9517774.1"/>
    </source>
</evidence>
<feature type="region of interest" description="Disordered" evidence="10">
    <location>
        <begin position="373"/>
        <end position="429"/>
    </location>
</feature>
<name>A0A9P6B4W1_9AGAM</name>
<dbReference type="Gene3D" id="3.40.50.300">
    <property type="entry name" value="P-loop containing nucleotide triphosphate hydrolases"/>
    <property type="match status" value="1"/>
</dbReference>
<feature type="signal peptide" evidence="11">
    <location>
        <begin position="1"/>
        <end position="24"/>
    </location>
</feature>
<evidence type="ECO:0000256" key="10">
    <source>
        <dbReference type="SAM" id="MobiDB-lite"/>
    </source>
</evidence>
<dbReference type="GO" id="GO:0016787">
    <property type="term" value="F:hydrolase activity"/>
    <property type="evidence" value="ECO:0007669"/>
    <property type="project" value="UniProtKB-KW"/>
</dbReference>
<evidence type="ECO:0000259" key="12">
    <source>
        <dbReference type="PROSITE" id="PS50089"/>
    </source>
</evidence>
<evidence type="ECO:0000256" key="7">
    <source>
        <dbReference type="ARBA" id="ARBA00022833"/>
    </source>
</evidence>
<gene>
    <name evidence="15" type="ORF">BS47DRAFT_1389493</name>
</gene>
<evidence type="ECO:0000256" key="5">
    <source>
        <dbReference type="ARBA" id="ARBA00022801"/>
    </source>
</evidence>
<evidence type="ECO:0000256" key="6">
    <source>
        <dbReference type="ARBA" id="ARBA00022806"/>
    </source>
</evidence>
<dbReference type="SMART" id="SM00184">
    <property type="entry name" value="RING"/>
    <property type="match status" value="1"/>
</dbReference>
<keyword evidence="2" id="KW-0479">Metal-binding</keyword>
<dbReference type="InterPro" id="IPR014001">
    <property type="entry name" value="Helicase_ATP-bd"/>
</dbReference>